<feature type="region of interest" description="Disordered" evidence="1">
    <location>
        <begin position="1"/>
        <end position="25"/>
    </location>
</feature>
<feature type="compositionally biased region" description="Pro residues" evidence="1">
    <location>
        <begin position="1"/>
        <end position="10"/>
    </location>
</feature>
<gene>
    <name evidence="2" type="ORF">Hypma_014708</name>
</gene>
<dbReference type="AlphaFoldDB" id="A0A369JG23"/>
<protein>
    <submittedName>
        <fullName evidence="2">Uncharacterized protein</fullName>
    </submittedName>
</protein>
<dbReference type="InParanoid" id="A0A369JG23"/>
<dbReference type="OrthoDB" id="3071123at2759"/>
<evidence type="ECO:0000313" key="2">
    <source>
        <dbReference type="EMBL" id="RDB18653.1"/>
    </source>
</evidence>
<dbReference type="EMBL" id="LUEZ02000090">
    <property type="protein sequence ID" value="RDB18653.1"/>
    <property type="molecule type" value="Genomic_DNA"/>
</dbReference>
<comment type="caution">
    <text evidence="2">The sequence shown here is derived from an EMBL/GenBank/DDBJ whole genome shotgun (WGS) entry which is preliminary data.</text>
</comment>
<reference evidence="2" key="1">
    <citation type="submission" date="2018-04" db="EMBL/GenBank/DDBJ databases">
        <title>Whole genome sequencing of Hypsizygus marmoreus.</title>
        <authorList>
            <person name="Choi I.-G."/>
            <person name="Min B."/>
            <person name="Kim J.-G."/>
            <person name="Kim S."/>
            <person name="Oh Y.-L."/>
            <person name="Kong W.-S."/>
            <person name="Park H."/>
            <person name="Jeong J."/>
            <person name="Song E.-S."/>
        </authorList>
    </citation>
    <scope>NUCLEOTIDE SEQUENCE [LARGE SCALE GENOMIC DNA]</scope>
    <source>
        <strain evidence="2">51987-8</strain>
    </source>
</reference>
<organism evidence="2 3">
    <name type="scientific">Hypsizygus marmoreus</name>
    <name type="common">White beech mushroom</name>
    <name type="synonym">Agaricus marmoreus</name>
    <dbReference type="NCBI Taxonomy" id="39966"/>
    <lineage>
        <taxon>Eukaryota</taxon>
        <taxon>Fungi</taxon>
        <taxon>Dikarya</taxon>
        <taxon>Basidiomycota</taxon>
        <taxon>Agaricomycotina</taxon>
        <taxon>Agaricomycetes</taxon>
        <taxon>Agaricomycetidae</taxon>
        <taxon>Agaricales</taxon>
        <taxon>Tricholomatineae</taxon>
        <taxon>Lyophyllaceae</taxon>
        <taxon>Hypsizygus</taxon>
    </lineage>
</organism>
<name>A0A369JG23_HYPMA</name>
<dbReference type="Proteomes" id="UP000076154">
    <property type="component" value="Unassembled WGS sequence"/>
</dbReference>
<proteinExistence type="predicted"/>
<keyword evidence="3" id="KW-1185">Reference proteome</keyword>
<accession>A0A369JG23</accession>
<evidence type="ECO:0000313" key="3">
    <source>
        <dbReference type="Proteomes" id="UP000076154"/>
    </source>
</evidence>
<sequence>MSLPQPPPSSRGPSKKRKFGSGEIPLQDLPYVKEQFSGVVERLDDLQTVQHGKFKDVEEIEVIKIQVQQMLESIDKYADLCKATENTGLDVKSIPFSKFDDELMRTRLGVSVIDIRCQSAKEFGDNMITALHLHPLSRQLPDIVNAVGGCNFQSMSRLLNMISSAVNTKPEASGRMFIDQWLLESANLTWDLEKGRFHSILIPECQISDLRTAPARIIHGRYVTYITGSTDYAFWSIPEERFSVKHEATLHQNNVINTITATLITPFETLVFYEAKRDGEDLTDHVPQVVAQCLAACVKSKLPQMPFCLTTGSEWMFGIMDTSVTPNTCTKSSVFDVDCRAPSLPVIQSIMTLLLLWTVQPAMAIRDAIQKL</sequence>
<evidence type="ECO:0000256" key="1">
    <source>
        <dbReference type="SAM" id="MobiDB-lite"/>
    </source>
</evidence>